<dbReference type="PANTHER" id="PTHR39313">
    <property type="entry name" value="IM:7138239"/>
    <property type="match status" value="1"/>
</dbReference>
<name>A0A6F9DIL9_9ASCI</name>
<reference evidence="2" key="1">
    <citation type="submission" date="2020-04" db="EMBL/GenBank/DDBJ databases">
        <authorList>
            <person name="Neveu A P."/>
        </authorList>
    </citation>
    <scope>NUCLEOTIDE SEQUENCE</scope>
    <source>
        <tissue evidence="2">Whole embryo</tissue>
    </source>
</reference>
<dbReference type="EMBL" id="LR786941">
    <property type="protein sequence ID" value="CAB3262803.1"/>
    <property type="molecule type" value="mRNA"/>
</dbReference>
<evidence type="ECO:0000313" key="2">
    <source>
        <dbReference type="EMBL" id="CAB3262803.1"/>
    </source>
</evidence>
<dbReference type="PANTHER" id="PTHR39313:SF1">
    <property type="entry name" value="IM:7138239"/>
    <property type="match status" value="1"/>
</dbReference>
<dbReference type="AlphaFoldDB" id="A0A6F9DIL9"/>
<sequence>MESLRTFCLIFFVIILSQSCANATTCCRRMPRVFNIGVDPSGRPIRLDVGRCSATCGESVSVRSNQYVSVLERLQERQEESSESSTCALSGSEAAASCEPSLVHVETVTINRGPKVYDVIDECECRKIPKRCDRVPKLKRFFVGTQFEATVDIGRCVGGCKKGGKACRTIRTTSKPIMGPNGVISVQSVAECKCEATCYRQHFNVAVTERKLDQLTGEFSLATKVIDVGRCVGTCEPIERCVLRAKRRGHQIKKCLMALETHDVTCSPTRIHDVTYTNKEGATEHVAQVRRCGCA</sequence>
<proteinExistence type="evidence at transcript level"/>
<dbReference type="PROSITE" id="PS51257">
    <property type="entry name" value="PROKAR_LIPOPROTEIN"/>
    <property type="match status" value="1"/>
</dbReference>
<feature type="signal peptide" evidence="1">
    <location>
        <begin position="1"/>
        <end position="23"/>
    </location>
</feature>
<feature type="chain" id="PRO_5026067677" evidence="1">
    <location>
        <begin position="24"/>
        <end position="295"/>
    </location>
</feature>
<protein>
    <submittedName>
        <fullName evidence="2">Uncharacterized protein LOC100183487</fullName>
    </submittedName>
</protein>
<keyword evidence="1" id="KW-0732">Signal</keyword>
<gene>
    <name evidence="2" type="primary">LOC100183487</name>
</gene>
<accession>A0A6F9DIL9</accession>
<organism evidence="2">
    <name type="scientific">Phallusia mammillata</name>
    <dbReference type="NCBI Taxonomy" id="59560"/>
    <lineage>
        <taxon>Eukaryota</taxon>
        <taxon>Metazoa</taxon>
        <taxon>Chordata</taxon>
        <taxon>Tunicata</taxon>
        <taxon>Ascidiacea</taxon>
        <taxon>Phlebobranchia</taxon>
        <taxon>Ascidiidae</taxon>
        <taxon>Phallusia</taxon>
    </lineage>
</organism>
<evidence type="ECO:0000256" key="1">
    <source>
        <dbReference type="SAM" id="SignalP"/>
    </source>
</evidence>